<dbReference type="SUPFAM" id="SSF47459">
    <property type="entry name" value="HLH, helix-loop-helix DNA-binding domain"/>
    <property type="match status" value="1"/>
</dbReference>
<reference evidence="7 8" key="1">
    <citation type="journal article" date="2010" name="Nature">
        <title>Genome sequencing and analysis of the model grass Brachypodium distachyon.</title>
        <authorList>
            <consortium name="International Brachypodium Initiative"/>
        </authorList>
    </citation>
    <scope>NUCLEOTIDE SEQUENCE [LARGE SCALE GENOMIC DNA]</scope>
    <source>
        <strain evidence="7 8">Bd21</strain>
    </source>
</reference>
<dbReference type="EMBL" id="CM000880">
    <property type="protein sequence ID" value="KQK23924.1"/>
    <property type="molecule type" value="Genomic_DNA"/>
</dbReference>
<dbReference type="Gramene" id="KQK23924">
    <property type="protein sequence ID" value="KQK23924"/>
    <property type="gene ID" value="BRADI_1g77070v3"/>
</dbReference>
<dbReference type="GO" id="GO:0046983">
    <property type="term" value="F:protein dimerization activity"/>
    <property type="evidence" value="ECO:0007669"/>
    <property type="project" value="InterPro"/>
</dbReference>
<keyword evidence="4" id="KW-0804">Transcription</keyword>
<organism evidence="7">
    <name type="scientific">Brachypodium distachyon</name>
    <name type="common">Purple false brome</name>
    <name type="synonym">Trachynia distachya</name>
    <dbReference type="NCBI Taxonomy" id="15368"/>
    <lineage>
        <taxon>Eukaryota</taxon>
        <taxon>Viridiplantae</taxon>
        <taxon>Streptophyta</taxon>
        <taxon>Embryophyta</taxon>
        <taxon>Tracheophyta</taxon>
        <taxon>Spermatophyta</taxon>
        <taxon>Magnoliopsida</taxon>
        <taxon>Liliopsida</taxon>
        <taxon>Poales</taxon>
        <taxon>Poaceae</taxon>
        <taxon>BOP clade</taxon>
        <taxon>Pooideae</taxon>
        <taxon>Stipodae</taxon>
        <taxon>Brachypodieae</taxon>
        <taxon>Brachypodium</taxon>
    </lineage>
</organism>
<keyword evidence="2" id="KW-0805">Transcription regulation</keyword>
<feature type="domain" description="BHLH" evidence="6">
    <location>
        <begin position="111"/>
        <end position="162"/>
    </location>
</feature>
<dbReference type="Gene3D" id="4.10.280.10">
    <property type="entry name" value="Helix-loop-helix DNA-binding domain"/>
    <property type="match status" value="1"/>
</dbReference>
<comment type="similarity">
    <text evidence="1">Belongs to the bHLH protein family.</text>
</comment>
<accession>A0A0Q3KI57</accession>
<proteinExistence type="inferred from homology"/>
<keyword evidence="9" id="KW-1185">Reference proteome</keyword>
<dbReference type="STRING" id="15368.A0A0Q3KI57"/>
<evidence type="ECO:0000256" key="1">
    <source>
        <dbReference type="ARBA" id="ARBA00005510"/>
    </source>
</evidence>
<dbReference type="GO" id="GO:0000978">
    <property type="term" value="F:RNA polymerase II cis-regulatory region sequence-specific DNA binding"/>
    <property type="evidence" value="ECO:0000318"/>
    <property type="project" value="GO_Central"/>
</dbReference>
<dbReference type="FunCoup" id="A0A0Q3KI57">
    <property type="interactions" value="99"/>
</dbReference>
<dbReference type="ExpressionAtlas" id="A0A0Q3KI57">
    <property type="expression patterns" value="baseline"/>
</dbReference>
<sequence>MERMQLQGPIITSLWGEQAAATAAAQVPFLALLQGAMAEEQDDDKRQYAAFACPRTEDAGLLESCVTHATAPAANGGVPGQQRRRKRPRARPRAAPAPEAKRKKPAEEAECQRMTHIAVERNRRRLMNDHLASLRSLIPSDYIPRGDQATVVGGAIDYVKQLEQQLVALQAASAAARRGSVSVSGAVGVVVGTAATAAADGVFVAPQHTSYSSPSEQGAAGVDVEAMAAVGGHVRVRVAGQRWPGRLVRAVAAMEDLRLAVLHLAVTSVGQDAVVYCFNLKIEEGCEVATADEVAAVVHQIFAYAAGVGVC</sequence>
<feature type="compositionally biased region" description="Basic residues" evidence="5">
    <location>
        <begin position="82"/>
        <end position="92"/>
    </location>
</feature>
<dbReference type="Pfam" id="PF00010">
    <property type="entry name" value="HLH"/>
    <property type="match status" value="1"/>
</dbReference>
<reference evidence="8" key="3">
    <citation type="submission" date="2018-08" db="UniProtKB">
        <authorList>
            <consortium name="EnsemblPlants"/>
        </authorList>
    </citation>
    <scope>IDENTIFICATION</scope>
    <source>
        <strain evidence="8">cv. Bd21</strain>
    </source>
</reference>
<dbReference type="InterPro" id="IPR011598">
    <property type="entry name" value="bHLH_dom"/>
</dbReference>
<gene>
    <name evidence="8" type="primary">LOC100840700</name>
    <name evidence="7" type="ORF">BRADI_1g77070v3</name>
</gene>
<dbReference type="EnsemblPlants" id="KQK23924">
    <property type="protein sequence ID" value="KQK23924"/>
    <property type="gene ID" value="BRADI_1g77070v3"/>
</dbReference>
<dbReference type="PANTHER" id="PTHR46684">
    <property type="entry name" value="TRANSCRIPTION FACTOR FAMA"/>
    <property type="match status" value="1"/>
</dbReference>
<evidence type="ECO:0000256" key="3">
    <source>
        <dbReference type="ARBA" id="ARBA00023125"/>
    </source>
</evidence>
<dbReference type="GO" id="GO:0000981">
    <property type="term" value="F:DNA-binding transcription factor activity, RNA polymerase II-specific"/>
    <property type="evidence" value="ECO:0000318"/>
    <property type="project" value="GO_Central"/>
</dbReference>
<dbReference type="OrthoDB" id="684567at2759"/>
<dbReference type="AlphaFoldDB" id="A0A0Q3KI57"/>
<dbReference type="PROSITE" id="PS50888">
    <property type="entry name" value="BHLH"/>
    <property type="match status" value="1"/>
</dbReference>
<evidence type="ECO:0000256" key="4">
    <source>
        <dbReference type="ARBA" id="ARBA00023163"/>
    </source>
</evidence>
<dbReference type="InterPro" id="IPR044283">
    <property type="entry name" value="FAMA/SPEECHLESS/MUTE-like"/>
</dbReference>
<evidence type="ECO:0000259" key="6">
    <source>
        <dbReference type="PROSITE" id="PS50888"/>
    </source>
</evidence>
<evidence type="ECO:0000256" key="2">
    <source>
        <dbReference type="ARBA" id="ARBA00023015"/>
    </source>
</evidence>
<evidence type="ECO:0000313" key="9">
    <source>
        <dbReference type="Proteomes" id="UP000008810"/>
    </source>
</evidence>
<dbReference type="GO" id="GO:0006357">
    <property type="term" value="P:regulation of transcription by RNA polymerase II"/>
    <property type="evidence" value="ECO:0000318"/>
    <property type="project" value="GO_Central"/>
</dbReference>
<dbReference type="GO" id="GO:0010052">
    <property type="term" value="P:guard cell differentiation"/>
    <property type="evidence" value="ECO:0007669"/>
    <property type="project" value="InterPro"/>
</dbReference>
<feature type="region of interest" description="Disordered" evidence="5">
    <location>
        <begin position="71"/>
        <end position="111"/>
    </location>
</feature>
<dbReference type="KEGG" id="bdi:100840700"/>
<name>A0A0Q3KI57_BRADI</name>
<protein>
    <recommendedName>
        <fullName evidence="6">BHLH domain-containing protein</fullName>
    </recommendedName>
</protein>
<reference evidence="7" key="2">
    <citation type="submission" date="2017-06" db="EMBL/GenBank/DDBJ databases">
        <title>WGS assembly of Brachypodium distachyon.</title>
        <authorList>
            <consortium name="The International Brachypodium Initiative"/>
            <person name="Lucas S."/>
            <person name="Harmon-Smith M."/>
            <person name="Lail K."/>
            <person name="Tice H."/>
            <person name="Grimwood J."/>
            <person name="Bruce D."/>
            <person name="Barry K."/>
            <person name="Shu S."/>
            <person name="Lindquist E."/>
            <person name="Wang M."/>
            <person name="Pitluck S."/>
            <person name="Vogel J.P."/>
            <person name="Garvin D.F."/>
            <person name="Mockler T.C."/>
            <person name="Schmutz J."/>
            <person name="Rokhsar D."/>
            <person name="Bevan M.W."/>
        </authorList>
    </citation>
    <scope>NUCLEOTIDE SEQUENCE</scope>
    <source>
        <strain evidence="7">Bd21</strain>
    </source>
</reference>
<dbReference type="GeneID" id="100840700"/>
<dbReference type="Proteomes" id="UP000008810">
    <property type="component" value="Chromosome 1"/>
</dbReference>
<evidence type="ECO:0000313" key="8">
    <source>
        <dbReference type="EnsemblPlants" id="KQK23924"/>
    </source>
</evidence>
<dbReference type="InterPro" id="IPR036638">
    <property type="entry name" value="HLH_DNA-bd_sf"/>
</dbReference>
<keyword evidence="3" id="KW-0238">DNA-binding</keyword>
<dbReference type="RefSeq" id="XP_003562168.1">
    <property type="nucleotide sequence ID" value="XM_003562120.4"/>
</dbReference>
<evidence type="ECO:0000256" key="5">
    <source>
        <dbReference type="SAM" id="MobiDB-lite"/>
    </source>
</evidence>
<dbReference type="PANTHER" id="PTHR46684:SF16">
    <property type="entry name" value="TRANSCRIPTION FACTOR BHLH67-LIKE ISOFORM X2"/>
    <property type="match status" value="1"/>
</dbReference>
<evidence type="ECO:0000313" key="7">
    <source>
        <dbReference type="EMBL" id="KQK23924.1"/>
    </source>
</evidence>
<dbReference type="SMART" id="SM00353">
    <property type="entry name" value="HLH"/>
    <property type="match status" value="1"/>
</dbReference>